<feature type="region of interest" description="Disordered" evidence="1">
    <location>
        <begin position="503"/>
        <end position="525"/>
    </location>
</feature>
<evidence type="ECO:0000313" key="3">
    <source>
        <dbReference type="Proteomes" id="UP000567179"/>
    </source>
</evidence>
<feature type="compositionally biased region" description="Acidic residues" evidence="1">
    <location>
        <begin position="504"/>
        <end position="523"/>
    </location>
</feature>
<feature type="region of interest" description="Disordered" evidence="1">
    <location>
        <begin position="1201"/>
        <end position="1412"/>
    </location>
</feature>
<dbReference type="InterPro" id="IPR016024">
    <property type="entry name" value="ARM-type_fold"/>
</dbReference>
<feature type="region of interest" description="Disordered" evidence="1">
    <location>
        <begin position="1535"/>
        <end position="1569"/>
    </location>
</feature>
<keyword evidence="3" id="KW-1185">Reference proteome</keyword>
<feature type="compositionally biased region" description="Polar residues" evidence="1">
    <location>
        <begin position="60"/>
        <end position="75"/>
    </location>
</feature>
<dbReference type="EMBL" id="JAACJJ010000043">
    <property type="protein sequence ID" value="KAF5315065.1"/>
    <property type="molecule type" value="Genomic_DNA"/>
</dbReference>
<dbReference type="Proteomes" id="UP000567179">
    <property type="component" value="Unassembled WGS sequence"/>
</dbReference>
<feature type="compositionally biased region" description="Low complexity" evidence="1">
    <location>
        <begin position="1378"/>
        <end position="1393"/>
    </location>
</feature>
<reference evidence="2 3" key="1">
    <citation type="journal article" date="2020" name="ISME J.">
        <title>Uncovering the hidden diversity of litter-decomposition mechanisms in mushroom-forming fungi.</title>
        <authorList>
            <person name="Floudas D."/>
            <person name="Bentzer J."/>
            <person name="Ahren D."/>
            <person name="Johansson T."/>
            <person name="Persson P."/>
            <person name="Tunlid A."/>
        </authorList>
    </citation>
    <scope>NUCLEOTIDE SEQUENCE [LARGE SCALE GENOMIC DNA]</scope>
    <source>
        <strain evidence="2 3">CBS 101986</strain>
    </source>
</reference>
<dbReference type="SUPFAM" id="SSF48371">
    <property type="entry name" value="ARM repeat"/>
    <property type="match status" value="1"/>
</dbReference>
<feature type="region of interest" description="Disordered" evidence="1">
    <location>
        <begin position="1168"/>
        <end position="1188"/>
    </location>
</feature>
<feature type="compositionally biased region" description="Basic and acidic residues" evidence="1">
    <location>
        <begin position="1254"/>
        <end position="1269"/>
    </location>
</feature>
<feature type="region of interest" description="Disordered" evidence="1">
    <location>
        <begin position="1"/>
        <end position="31"/>
    </location>
</feature>
<dbReference type="OrthoDB" id="2591260at2759"/>
<gene>
    <name evidence="2" type="ORF">D9619_007434</name>
</gene>
<sequence length="1600" mass="175776">MSLLTPPRSSHRSDKEKENKFSSAPLAGPSTRSVVWAPQNSIHNLATPIKHVLFSSKNRPGQTKSILKTSNQPILISSEPSSTERETTPAPEDPLVDLNYLNRPVSQILAEECNTEEGIKELVEGYNDLATRLRASVDSKTDVDASWPLFQPLRKNQQAFIDALVRDVGRALTDPLSYGSEAEQEKRPRFSLPSPQKSPTKKKGGFSEEQIKFARDLCTISHAALKLLSVLLAYPALYNVFDHNQLQRLLTAVLAIPLADDLPTPNARKTCALVIWLIQVQRLPSEVLAPAATRISYSLRRGIDGELGKEGKKGSANDGLKAIHDLCEYMPSVFVPAFTPLLSSVLSNLLAPTLVLRTQACHALGGFALGSTQIPLSTVHTKISRTIADYLTTPTSSPSKAPAAAASPSKVTVTEAAIVRTLRTTMKNGDPQQAAQGPVWAVSVIANLVVLLGARICEDAKIARIVSGLMSLGLQHAKSSMRALVCVVWRPIAWAYFQPSLPAEESEEDGEEEVDADEDEDEEKKEMVASARAKYLKIVMSVVDCQAGVSSIAALMSDEAVAGDDSALKACIEILQSMALKSSTQTCQDAVETLRYMVNPQENADDVAAWNQKLLLPKKLFSANPGLLTADFKCLNSAVRPILEEVALINDVRCFTKEEMARPWVFRGVVVAWRAALGCMELADDTDVPEAMVEIWQQLLKSVVEFHQENEDEEALSAFACTAAKYVVHVLEDSTLNLMPNKDSVQNHLLSAVDASMPGSDDTVMDTPNNDNANVCSDSELRLRVVHKMWSVMREEFPVDSLRSSADQIMLAALMKNEAVLVYERTRTTGGVAFDDSRESARERNAWLGLVVDVLVASADAEKVKAFWECDEDSMALSAARHSGCWSKGYTRAVWRMCVQKWTELGGIWEGGVVLLGVPFTDKHYWNLTSEDFTFWEEFLSYTTGKSLDDSADDSSVVLDSVSSFVSAFQTPKANPSASLRLLDLLLTGLDAADMRDLPTNILELASQTLSATYPPEPKNKQPAIWMLRTLTSVVEKCPALFAQQLLATIQDGLCVWLADEYEMWTEDELTFEIVPLYTHILFKIQTMPHSAATLEAMGDIMASIFRHRTPLAAVQAFTDFWNLTYATIEAPIEGWSDSIRRCLVAVGILPYEEPEVVKTPESPLAPALVLQPSSPHTPTSSAPSCSSPSLFGSEFLDRVHSPKRPHKPFGGSYPTVLSTPPSPVQIRRTKANAQRTPLSPRNLNPPPKRRRLLASEDVHDEKNGKENDISASPATVLDRIAQMKSTKSNGKKRRLEDDDEEEDKNDKEYVPVPSAKKLRSRMKARPTPASKPRPVSPPRTVTCVSSDESDEERSVEESLTNSLNFPSVKEEEAEIISVTSRRTRSSLQSPSRSEPEPIASGSGLSTPMRRIDLSTVKLKRSVSNPEARFIEIVAQSSSTRLKRKRRESDDDHFEKLNSSDTPLPAPFVPAARTSRRVYSLPSSDDVPVPPLSSDDDPHTGQVTPHRLISPVPKTRRRAASALMLSKLKSNRTPTLDEELFGDEVPGSDDSVTITSGSDSDSPTKAVVSRQLRRLRSSDAVLSSKPARKLTVIDVLDLTV</sequence>
<organism evidence="2 3">
    <name type="scientific">Psilocybe cf. subviscida</name>
    <dbReference type="NCBI Taxonomy" id="2480587"/>
    <lineage>
        <taxon>Eukaryota</taxon>
        <taxon>Fungi</taxon>
        <taxon>Dikarya</taxon>
        <taxon>Basidiomycota</taxon>
        <taxon>Agaricomycotina</taxon>
        <taxon>Agaricomycetes</taxon>
        <taxon>Agaricomycetidae</taxon>
        <taxon>Agaricales</taxon>
        <taxon>Agaricineae</taxon>
        <taxon>Strophariaceae</taxon>
        <taxon>Psilocybe</taxon>
    </lineage>
</organism>
<feature type="compositionally biased region" description="Basic and acidic residues" evidence="1">
    <location>
        <begin position="11"/>
        <end position="20"/>
    </location>
</feature>
<evidence type="ECO:0000313" key="2">
    <source>
        <dbReference type="EMBL" id="KAF5315065.1"/>
    </source>
</evidence>
<feature type="region of interest" description="Disordered" evidence="1">
    <location>
        <begin position="177"/>
        <end position="205"/>
    </location>
</feature>
<comment type="caution">
    <text evidence="2">The sequence shown here is derived from an EMBL/GenBank/DDBJ whole genome shotgun (WGS) entry which is preliminary data.</text>
</comment>
<feature type="region of interest" description="Disordered" evidence="1">
    <location>
        <begin position="1438"/>
        <end position="1507"/>
    </location>
</feature>
<feature type="compositionally biased region" description="Low complexity" evidence="1">
    <location>
        <begin position="1173"/>
        <end position="1188"/>
    </location>
</feature>
<feature type="compositionally biased region" description="Basic and acidic residues" evidence="1">
    <location>
        <begin position="1447"/>
        <end position="1458"/>
    </location>
</feature>
<accession>A0A8H5B1K6</accession>
<name>A0A8H5B1K6_9AGAR</name>
<proteinExistence type="predicted"/>
<evidence type="ECO:0008006" key="4">
    <source>
        <dbReference type="Google" id="ProtNLM"/>
    </source>
</evidence>
<evidence type="ECO:0000256" key="1">
    <source>
        <dbReference type="SAM" id="MobiDB-lite"/>
    </source>
</evidence>
<feature type="compositionally biased region" description="Polar residues" evidence="1">
    <location>
        <begin position="1550"/>
        <end position="1563"/>
    </location>
</feature>
<feature type="region of interest" description="Disordered" evidence="1">
    <location>
        <begin position="60"/>
        <end position="95"/>
    </location>
</feature>
<protein>
    <recommendedName>
        <fullName evidence="4">Telomere-associated protein Rif1 N-terminal domain-containing protein</fullName>
    </recommendedName>
</protein>